<dbReference type="CDD" id="cd17352">
    <property type="entry name" value="MFS_MCT_SLC16"/>
    <property type="match status" value="1"/>
</dbReference>
<dbReference type="AlphaFoldDB" id="A0AAD5RPH2"/>
<evidence type="ECO:0000313" key="7">
    <source>
        <dbReference type="Proteomes" id="UP001201980"/>
    </source>
</evidence>
<protein>
    <recommendedName>
        <fullName evidence="5">Major facilitator superfamily (MFS) profile domain-containing protein</fullName>
    </recommendedName>
</protein>
<dbReference type="InterPro" id="IPR036259">
    <property type="entry name" value="MFS_trans_sf"/>
</dbReference>
<keyword evidence="4" id="KW-0472">Membrane</keyword>
<feature type="region of interest" description="Disordered" evidence="3">
    <location>
        <begin position="1"/>
        <end position="54"/>
    </location>
</feature>
<dbReference type="PANTHER" id="PTHR11360:SF319">
    <property type="entry name" value="MAJOR FACILITATOR SUPERFAMILY (MFS) PROFILE DOMAIN-CONTAINING PROTEIN"/>
    <property type="match status" value="1"/>
</dbReference>
<dbReference type="InterPro" id="IPR011701">
    <property type="entry name" value="MFS"/>
</dbReference>
<feature type="transmembrane region" description="Helical" evidence="4">
    <location>
        <begin position="221"/>
        <end position="242"/>
    </location>
</feature>
<reference evidence="6" key="1">
    <citation type="submission" date="2022-07" db="EMBL/GenBank/DDBJ databases">
        <title>Draft genome sequence of Zalerion maritima ATCC 34329, a (micro)plastics degrading marine fungus.</title>
        <authorList>
            <person name="Paco A."/>
            <person name="Goncalves M.F.M."/>
            <person name="Rocha-Santos T.A.P."/>
            <person name="Alves A."/>
        </authorList>
    </citation>
    <scope>NUCLEOTIDE SEQUENCE</scope>
    <source>
        <strain evidence="6">ATCC 34329</strain>
    </source>
</reference>
<feature type="compositionally biased region" description="Low complexity" evidence="3">
    <location>
        <begin position="20"/>
        <end position="33"/>
    </location>
</feature>
<dbReference type="Pfam" id="PF07690">
    <property type="entry name" value="MFS_1"/>
    <property type="match status" value="1"/>
</dbReference>
<comment type="caution">
    <text evidence="6">The sequence shown here is derived from an EMBL/GenBank/DDBJ whole genome shotgun (WGS) entry which is preliminary data.</text>
</comment>
<dbReference type="SUPFAM" id="SSF103473">
    <property type="entry name" value="MFS general substrate transporter"/>
    <property type="match status" value="1"/>
</dbReference>
<feature type="domain" description="Major facilitator superfamily (MFS) profile" evidence="5">
    <location>
        <begin position="295"/>
        <end position="482"/>
    </location>
</feature>
<dbReference type="GO" id="GO:0016020">
    <property type="term" value="C:membrane"/>
    <property type="evidence" value="ECO:0007669"/>
    <property type="project" value="UniProtKB-SubCell"/>
</dbReference>
<dbReference type="Proteomes" id="UP001201980">
    <property type="component" value="Unassembled WGS sequence"/>
</dbReference>
<accession>A0AAD5RPH2</accession>
<organism evidence="6 7">
    <name type="scientific">Zalerion maritima</name>
    <dbReference type="NCBI Taxonomy" id="339359"/>
    <lineage>
        <taxon>Eukaryota</taxon>
        <taxon>Fungi</taxon>
        <taxon>Dikarya</taxon>
        <taxon>Ascomycota</taxon>
        <taxon>Pezizomycotina</taxon>
        <taxon>Sordariomycetes</taxon>
        <taxon>Lulworthiomycetidae</taxon>
        <taxon>Lulworthiales</taxon>
        <taxon>Lulworthiaceae</taxon>
        <taxon>Zalerion</taxon>
    </lineage>
</organism>
<dbReference type="EMBL" id="JAKWBI020000180">
    <property type="protein sequence ID" value="KAJ2900060.1"/>
    <property type="molecule type" value="Genomic_DNA"/>
</dbReference>
<keyword evidence="4" id="KW-0812">Transmembrane</keyword>
<feature type="transmembrane region" description="Helical" evidence="4">
    <location>
        <begin position="169"/>
        <end position="188"/>
    </location>
</feature>
<feature type="compositionally biased region" description="Basic and acidic residues" evidence="3">
    <location>
        <begin position="1"/>
        <end position="18"/>
    </location>
</feature>
<dbReference type="GO" id="GO:0022857">
    <property type="term" value="F:transmembrane transporter activity"/>
    <property type="evidence" value="ECO:0007669"/>
    <property type="project" value="InterPro"/>
</dbReference>
<evidence type="ECO:0000256" key="4">
    <source>
        <dbReference type="SAM" id="Phobius"/>
    </source>
</evidence>
<sequence>MSSSETEKPKRRSQDEKNIPSASDTDTPTTSAGSDEEKPVSDSDPNDPNKSFGVAPDGGPTAWLAAAGGFSLVFCCLGFANSFGIFQQYYLADMLEGESEDKVAWIGSLPVFLQFATGMIGGPLFDRFGAKLVASSPTLPNRQRRLGKNARTDSETHTLPRSQVIRPAAVLYIALVMILSVCTKYWHFMLVQGVLMGVAMGLLQFPAFAAVLQHFDKKRGVAMGVVISGSSVGGIVVPIALSKLLNDSDLGFGWSVRIIGFVMLPFIAFSLVTVKGRLPPRKSNFLILGAFRERLFLLLVSSLFFAFIGMFTPIFFIPTYAVYRGMGAALAGYQSAILNASSTFGRIIPGILADKYGKLNVFSAGCIATGIVTFCMNEAGSNAAIIVYSVVFGFTSGSIISGATAALSLCPKDPRDLGTYMGMGLFVASFGGLMGPPVSGAMVHRYGGFLELAMFSGAITLFGGVLGFITKMATKEGLFGQV</sequence>
<evidence type="ECO:0000313" key="6">
    <source>
        <dbReference type="EMBL" id="KAJ2900060.1"/>
    </source>
</evidence>
<keyword evidence="4" id="KW-1133">Transmembrane helix</keyword>
<dbReference type="InterPro" id="IPR050327">
    <property type="entry name" value="Proton-linked_MCT"/>
</dbReference>
<comment type="similarity">
    <text evidence="2">Belongs to the major facilitator superfamily. Monocarboxylate porter (TC 2.A.1.13) family.</text>
</comment>
<feature type="transmembrane region" description="Helical" evidence="4">
    <location>
        <begin position="361"/>
        <end position="379"/>
    </location>
</feature>
<evidence type="ECO:0000256" key="2">
    <source>
        <dbReference type="ARBA" id="ARBA00006727"/>
    </source>
</evidence>
<name>A0AAD5RPH2_9PEZI</name>
<evidence type="ECO:0000256" key="3">
    <source>
        <dbReference type="SAM" id="MobiDB-lite"/>
    </source>
</evidence>
<feature type="transmembrane region" description="Helical" evidence="4">
    <location>
        <begin position="295"/>
        <end position="316"/>
    </location>
</feature>
<dbReference type="PANTHER" id="PTHR11360">
    <property type="entry name" value="MONOCARBOXYLATE TRANSPORTER"/>
    <property type="match status" value="1"/>
</dbReference>
<feature type="transmembrane region" description="Helical" evidence="4">
    <location>
        <begin position="417"/>
        <end position="434"/>
    </location>
</feature>
<feature type="transmembrane region" description="Helical" evidence="4">
    <location>
        <begin position="254"/>
        <end position="274"/>
    </location>
</feature>
<keyword evidence="7" id="KW-1185">Reference proteome</keyword>
<feature type="transmembrane region" description="Helical" evidence="4">
    <location>
        <begin position="385"/>
        <end position="410"/>
    </location>
</feature>
<comment type="subcellular location">
    <subcellularLocation>
        <location evidence="1">Membrane</location>
        <topology evidence="1">Multi-pass membrane protein</topology>
    </subcellularLocation>
</comment>
<feature type="transmembrane region" description="Helical" evidence="4">
    <location>
        <begin position="194"/>
        <end position="212"/>
    </location>
</feature>
<feature type="transmembrane region" description="Helical" evidence="4">
    <location>
        <begin position="62"/>
        <end position="83"/>
    </location>
</feature>
<dbReference type="PROSITE" id="PS50850">
    <property type="entry name" value="MFS"/>
    <property type="match status" value="1"/>
</dbReference>
<dbReference type="Gene3D" id="1.20.1250.20">
    <property type="entry name" value="MFS general substrate transporter like domains"/>
    <property type="match status" value="2"/>
</dbReference>
<dbReference type="InterPro" id="IPR020846">
    <property type="entry name" value="MFS_dom"/>
</dbReference>
<evidence type="ECO:0000256" key="1">
    <source>
        <dbReference type="ARBA" id="ARBA00004141"/>
    </source>
</evidence>
<feature type="transmembrane region" description="Helical" evidence="4">
    <location>
        <begin position="446"/>
        <end position="469"/>
    </location>
</feature>
<evidence type="ECO:0000259" key="5">
    <source>
        <dbReference type="PROSITE" id="PS50850"/>
    </source>
</evidence>
<gene>
    <name evidence="6" type="ORF">MKZ38_002678</name>
</gene>
<proteinExistence type="inferred from homology"/>